<feature type="compositionally biased region" description="Polar residues" evidence="1">
    <location>
        <begin position="279"/>
        <end position="296"/>
    </location>
</feature>
<feature type="region of interest" description="Disordered" evidence="1">
    <location>
        <begin position="124"/>
        <end position="150"/>
    </location>
</feature>
<feature type="compositionally biased region" description="Polar residues" evidence="1">
    <location>
        <begin position="533"/>
        <end position="546"/>
    </location>
</feature>
<feature type="compositionally biased region" description="Low complexity" evidence="1">
    <location>
        <begin position="73"/>
        <end position="86"/>
    </location>
</feature>
<dbReference type="AlphaFoldDB" id="A0A915DXE7"/>
<feature type="region of interest" description="Disordered" evidence="1">
    <location>
        <begin position="73"/>
        <end position="106"/>
    </location>
</feature>
<keyword evidence="2" id="KW-1185">Reference proteome</keyword>
<feature type="region of interest" description="Disordered" evidence="1">
    <location>
        <begin position="226"/>
        <end position="305"/>
    </location>
</feature>
<dbReference type="Proteomes" id="UP000887574">
    <property type="component" value="Unplaced"/>
</dbReference>
<feature type="region of interest" description="Disordered" evidence="1">
    <location>
        <begin position="559"/>
        <end position="595"/>
    </location>
</feature>
<feature type="compositionally biased region" description="Polar residues" evidence="1">
    <location>
        <begin position="396"/>
        <end position="406"/>
    </location>
</feature>
<dbReference type="WBParaSite" id="jg23969.2">
    <property type="protein sequence ID" value="jg23969.2"/>
    <property type="gene ID" value="jg23969"/>
</dbReference>
<evidence type="ECO:0000256" key="1">
    <source>
        <dbReference type="SAM" id="MobiDB-lite"/>
    </source>
</evidence>
<feature type="compositionally biased region" description="Low complexity" evidence="1">
    <location>
        <begin position="230"/>
        <end position="251"/>
    </location>
</feature>
<proteinExistence type="predicted"/>
<feature type="compositionally biased region" description="Low complexity" evidence="1">
    <location>
        <begin position="353"/>
        <end position="371"/>
    </location>
</feature>
<feature type="compositionally biased region" description="Polar residues" evidence="1">
    <location>
        <begin position="252"/>
        <end position="263"/>
    </location>
</feature>
<feature type="region of interest" description="Disordered" evidence="1">
    <location>
        <begin position="387"/>
        <end position="406"/>
    </location>
</feature>
<feature type="region of interest" description="Disordered" evidence="1">
    <location>
        <begin position="495"/>
        <end position="546"/>
    </location>
</feature>
<sequence>MDSRRFTGDPAPLHTTSSLNQKYCTSGASYRVVPLDAGRRTLLQIAFYKTQDCGAQPSVQQWYYGLDPIFTSDSPSSSSTDGSSHSPGGGPTPMHIPPPAPSTRHTNSKLVVVRNIPIRLMATATTAQDNKPSGANSNNVSSSTTIDFSSKPISSSLLKNVLQNRHPSESEESDSPSLRSAPPELLHQRNNKEVEEEGENSISSNIRNNRRKLSTPKDLFSHSSMLSLRGQPQQQQQQYTTTGQQYQQQQQNPSLAKSHSPRQLSDELSAPSIQRRHFSWQQPQRNQHNDSRSNSMDQEDESLQKRLQETKNNERNSNSSTPVNFRSVPIVQLNSSQNQKENSFGNAVQLDYNSNNNNNNASWQQSQQRSSTPAAGDTSLENSKAYYSAIPFRRPPSTTRELSDGIHSTATMTSAISSPSLLTGKPAISFIKRQQTPSKRAFYQSNEAERLEQQQTTPPSFLRRTQTVYTIPSGNLPRRDSEPSVIIDASNNNNHLTAESAHSGAHSNRRSLHETSLQQQQPSDAHSAHPPSRSKSPSMASLRQSLKSFSTKPKKITFVPSCVRGNQQASSDEEDHQARNRMEEEASARLARSRSPSITASSLRLTEFVPNEEDLVRNATFTPKHKKEDSVEEAIRSLESFDPNDYYVRTNHKNERDHTGAPHYPINTNSSSYYIRQPNITSSDDESLPPPPPLPILTSTRYLSQQQPTIQERHWNTTTPTRFTTIKGIVKNKMTSRHLMASGIIQPPPRPPPIVSKTPPPSNLYKLVTGKQTITTDPLQTTSAATKQNQQLQFFGGTTPTGPQSTADLSFNRSFENRTPRATTPTSIISPTAMGNSNGVVYIGPPAVHNHQRNSTSTPNTNHYQPPSNVPFEMDQLLNRLKMTEKCSNPY</sequence>
<feature type="compositionally biased region" description="Basic and acidic residues" evidence="1">
    <location>
        <begin position="576"/>
        <end position="587"/>
    </location>
</feature>
<feature type="compositionally biased region" description="Polar residues" evidence="1">
    <location>
        <begin position="853"/>
        <end position="867"/>
    </location>
</feature>
<evidence type="ECO:0000313" key="2">
    <source>
        <dbReference type="Proteomes" id="UP000887574"/>
    </source>
</evidence>
<feature type="compositionally biased region" description="Polar residues" evidence="1">
    <location>
        <begin position="514"/>
        <end position="524"/>
    </location>
</feature>
<evidence type="ECO:0000313" key="3">
    <source>
        <dbReference type="WBParaSite" id="jg23969.2"/>
    </source>
</evidence>
<accession>A0A915DXE7</accession>
<protein>
    <submittedName>
        <fullName evidence="3">Uncharacterized protein</fullName>
    </submittedName>
</protein>
<reference evidence="3" key="1">
    <citation type="submission" date="2022-11" db="UniProtKB">
        <authorList>
            <consortium name="WormBaseParasite"/>
        </authorList>
    </citation>
    <scope>IDENTIFICATION</scope>
</reference>
<feature type="region of interest" description="Disordered" evidence="1">
    <location>
        <begin position="348"/>
        <end position="380"/>
    </location>
</feature>
<feature type="region of interest" description="Disordered" evidence="1">
    <location>
        <begin position="162"/>
        <end position="213"/>
    </location>
</feature>
<organism evidence="2 3">
    <name type="scientific">Ditylenchus dipsaci</name>
    <dbReference type="NCBI Taxonomy" id="166011"/>
    <lineage>
        <taxon>Eukaryota</taxon>
        <taxon>Metazoa</taxon>
        <taxon>Ecdysozoa</taxon>
        <taxon>Nematoda</taxon>
        <taxon>Chromadorea</taxon>
        <taxon>Rhabditida</taxon>
        <taxon>Tylenchina</taxon>
        <taxon>Tylenchomorpha</taxon>
        <taxon>Sphaerularioidea</taxon>
        <taxon>Anguinidae</taxon>
        <taxon>Anguininae</taxon>
        <taxon>Ditylenchus</taxon>
    </lineage>
</organism>
<feature type="region of interest" description="Disordered" evidence="1">
    <location>
        <begin position="847"/>
        <end position="869"/>
    </location>
</feature>
<name>A0A915DXE7_9BILA</name>